<gene>
    <name evidence="1" type="ORF">ACFONJ_05125</name>
</gene>
<comment type="caution">
    <text evidence="1">The sequence shown here is derived from an EMBL/GenBank/DDBJ whole genome shotgun (WGS) entry which is preliminary data.</text>
</comment>
<accession>A0ABV7XRR7</accession>
<protein>
    <submittedName>
        <fullName evidence="1">Uncharacterized protein</fullName>
    </submittedName>
</protein>
<dbReference type="RefSeq" id="WP_290295411.1">
    <property type="nucleotide sequence ID" value="NZ_JAUFQR010000001.1"/>
</dbReference>
<organism evidence="1 2">
    <name type="scientific">Chryseobacterium tructae</name>
    <dbReference type="NCBI Taxonomy" id="1037380"/>
    <lineage>
        <taxon>Bacteria</taxon>
        <taxon>Pseudomonadati</taxon>
        <taxon>Bacteroidota</taxon>
        <taxon>Flavobacteriia</taxon>
        <taxon>Flavobacteriales</taxon>
        <taxon>Weeksellaceae</taxon>
        <taxon>Chryseobacterium group</taxon>
        <taxon>Chryseobacterium</taxon>
    </lineage>
</organism>
<dbReference type="EMBL" id="JBHRYO010000002">
    <property type="protein sequence ID" value="MFC3755347.1"/>
    <property type="molecule type" value="Genomic_DNA"/>
</dbReference>
<dbReference type="Proteomes" id="UP001595735">
    <property type="component" value="Unassembled WGS sequence"/>
</dbReference>
<proteinExistence type="predicted"/>
<keyword evidence="2" id="KW-1185">Reference proteome</keyword>
<evidence type="ECO:0000313" key="2">
    <source>
        <dbReference type="Proteomes" id="UP001595735"/>
    </source>
</evidence>
<evidence type="ECO:0000313" key="1">
    <source>
        <dbReference type="EMBL" id="MFC3755347.1"/>
    </source>
</evidence>
<sequence length="129" mass="14812">MAHLTTEFIQRETRQIALQTIKKEYPRFYEVLEKLSQFLEANPKVLQNLAEDTGMTKEQVLSFMNIKSPEGQIIKAAQFILKDPTRYRFGQAGYPNSFINVDLIKTFETLQTPAFIQGTSFLLAVTVYA</sequence>
<name>A0ABV7XRR7_9FLAO</name>
<reference evidence="2" key="1">
    <citation type="journal article" date="2019" name="Int. J. Syst. Evol. Microbiol.">
        <title>The Global Catalogue of Microorganisms (GCM) 10K type strain sequencing project: providing services to taxonomists for standard genome sequencing and annotation.</title>
        <authorList>
            <consortium name="The Broad Institute Genomics Platform"/>
            <consortium name="The Broad Institute Genome Sequencing Center for Infectious Disease"/>
            <person name="Wu L."/>
            <person name="Ma J."/>
        </authorList>
    </citation>
    <scope>NUCLEOTIDE SEQUENCE [LARGE SCALE GENOMIC DNA]</scope>
    <source>
        <strain evidence="2">CECT 7798</strain>
    </source>
</reference>